<evidence type="ECO:0000259" key="2">
    <source>
        <dbReference type="PROSITE" id="PS50013"/>
    </source>
</evidence>
<feature type="domain" description="Chromo" evidence="2">
    <location>
        <begin position="51"/>
        <end position="90"/>
    </location>
</feature>
<dbReference type="Proteomes" id="UP000095280">
    <property type="component" value="Unplaced"/>
</dbReference>
<accession>A0A1I8JL65</accession>
<keyword evidence="3" id="KW-1185">Reference proteome</keyword>
<proteinExistence type="predicted"/>
<feature type="compositionally biased region" description="Basic and acidic residues" evidence="1">
    <location>
        <begin position="27"/>
        <end position="43"/>
    </location>
</feature>
<sequence>SSKENAMVEECDSSAADLMITSSANKIQDRKPSPQRQHFESKKKPQASRRFYVERIIKCTKKKLYIKWKGYSRKMLPAERAAENDDGRNS</sequence>
<name>A0A1I8JL65_9PLAT</name>
<evidence type="ECO:0000256" key="1">
    <source>
        <dbReference type="SAM" id="MobiDB-lite"/>
    </source>
</evidence>
<evidence type="ECO:0000313" key="4">
    <source>
        <dbReference type="WBParaSite" id="maker-uti_cns_0048535-snap-gene-0.4-mRNA-1"/>
    </source>
</evidence>
<dbReference type="WBParaSite" id="maker-uti_cns_0048535-snap-gene-0.4-mRNA-1">
    <property type="protein sequence ID" value="maker-uti_cns_0048535-snap-gene-0.4-mRNA-1"/>
    <property type="gene ID" value="maker-uti_cns_0048535-snap-gene-0.4"/>
</dbReference>
<organism evidence="3 4">
    <name type="scientific">Macrostomum lignano</name>
    <dbReference type="NCBI Taxonomy" id="282301"/>
    <lineage>
        <taxon>Eukaryota</taxon>
        <taxon>Metazoa</taxon>
        <taxon>Spiralia</taxon>
        <taxon>Lophotrochozoa</taxon>
        <taxon>Platyhelminthes</taxon>
        <taxon>Rhabditophora</taxon>
        <taxon>Macrostomorpha</taxon>
        <taxon>Macrostomida</taxon>
        <taxon>Macrostomidae</taxon>
        <taxon>Macrostomum</taxon>
    </lineage>
</organism>
<evidence type="ECO:0000313" key="3">
    <source>
        <dbReference type="Proteomes" id="UP000095280"/>
    </source>
</evidence>
<dbReference type="InterPro" id="IPR000953">
    <property type="entry name" value="Chromo/chromo_shadow_dom"/>
</dbReference>
<dbReference type="AlphaFoldDB" id="A0A1I8JL65"/>
<reference evidence="4" key="1">
    <citation type="submission" date="2016-11" db="UniProtKB">
        <authorList>
            <consortium name="WormBaseParasite"/>
        </authorList>
    </citation>
    <scope>IDENTIFICATION</scope>
</reference>
<dbReference type="PROSITE" id="PS50013">
    <property type="entry name" value="CHROMO_2"/>
    <property type="match status" value="1"/>
</dbReference>
<protein>
    <submittedName>
        <fullName evidence="4">Chromo domain-containing protein</fullName>
    </submittedName>
</protein>
<feature type="region of interest" description="Disordered" evidence="1">
    <location>
        <begin position="23"/>
        <end position="47"/>
    </location>
</feature>